<dbReference type="EMBL" id="JAPRAT010000042">
    <property type="protein sequence ID" value="MCZ0704545.1"/>
    <property type="molecule type" value="Genomic_DNA"/>
</dbReference>
<comment type="caution">
    <text evidence="3">The sequence shown here is derived from an EMBL/GenBank/DDBJ whole genome shotgun (WGS) entry which is preliminary data.</text>
</comment>
<evidence type="ECO:0000313" key="3">
    <source>
        <dbReference type="EMBL" id="MCZ0704545.1"/>
    </source>
</evidence>
<gene>
    <name evidence="3" type="ORF">OWO01_15140</name>
</gene>
<dbReference type="RefSeq" id="WP_268781320.1">
    <property type="nucleotide sequence ID" value="NZ_JAPRAT010000042.1"/>
</dbReference>
<accession>A0A9J6RHE3</accession>
<dbReference type="Gene3D" id="2.40.128.580">
    <property type="entry name" value="GXWXG domain"/>
    <property type="match status" value="1"/>
</dbReference>
<dbReference type="Pfam" id="PF14231">
    <property type="entry name" value="GXWXG"/>
    <property type="match status" value="1"/>
</dbReference>
<dbReference type="InterPro" id="IPR025951">
    <property type="entry name" value="GXWXG_dom"/>
</dbReference>
<feature type="domain" description="GXWXG" evidence="1">
    <location>
        <begin position="22"/>
        <end position="78"/>
    </location>
</feature>
<evidence type="ECO:0000259" key="1">
    <source>
        <dbReference type="Pfam" id="PF14231"/>
    </source>
</evidence>
<evidence type="ECO:0000259" key="2">
    <source>
        <dbReference type="Pfam" id="PF14232"/>
    </source>
</evidence>
<proteinExistence type="predicted"/>
<dbReference type="Pfam" id="PF14232">
    <property type="entry name" value="DUF4334"/>
    <property type="match status" value="1"/>
</dbReference>
<protein>
    <submittedName>
        <fullName evidence="3">DUF4334 domain-containing protein</fullName>
    </submittedName>
</protein>
<dbReference type="Proteomes" id="UP001084197">
    <property type="component" value="Unassembled WGS sequence"/>
</dbReference>
<reference evidence="3" key="1">
    <citation type="submission" date="2022-11" db="EMBL/GenBank/DDBJ databases">
        <title>WGS of Natronobacillus azotifigens 24KS-1, an anaerobic diazotrophic haloalkaliphile from soda-rich habitats.</title>
        <authorList>
            <person name="Sorokin D.Y."/>
            <person name="Merkel A.Y."/>
        </authorList>
    </citation>
    <scope>NUCLEOTIDE SEQUENCE</scope>
    <source>
        <strain evidence="3">24KS-1</strain>
    </source>
</reference>
<organism evidence="3 4">
    <name type="scientific">Natronobacillus azotifigens</name>
    <dbReference type="NCBI Taxonomy" id="472978"/>
    <lineage>
        <taxon>Bacteria</taxon>
        <taxon>Bacillati</taxon>
        <taxon>Bacillota</taxon>
        <taxon>Bacilli</taxon>
        <taxon>Bacillales</taxon>
        <taxon>Bacillaceae</taxon>
        <taxon>Natronobacillus</taxon>
    </lineage>
</organism>
<feature type="domain" description="DUF4334" evidence="2">
    <location>
        <begin position="121"/>
        <end position="176"/>
    </location>
</feature>
<dbReference type="InterPro" id="IPR025568">
    <property type="entry name" value="DUF4334"/>
</dbReference>
<evidence type="ECO:0000313" key="4">
    <source>
        <dbReference type="Proteomes" id="UP001084197"/>
    </source>
</evidence>
<sequence>MDAKVKLDQMLRDGASQEEAFQFFDQLEVADFEMMWGLWKGSEITTGHPLEGLLSASGWFGKRFENPETVYPLIFENPDHTLYTVNPTLLPLNVPIEKIPKTAISITLKILRPFVSTERSSARLRMTDYRGKSSASMVYDAKAIIDVFRKVDEKTLLGVMDIKHLKPQLSYFFVLKKIR</sequence>
<name>A0A9J6RHE3_9BACI</name>
<dbReference type="AlphaFoldDB" id="A0A9J6RHE3"/>
<keyword evidence="4" id="KW-1185">Reference proteome</keyword>